<reference evidence="2 3" key="1">
    <citation type="journal article" date="2015" name="Genom Data">
        <title>Draft genome sequence of a multidrug-resistant Chryseobacterium indologenes isolate from Malaysia.</title>
        <authorList>
            <person name="Yu C.Y."/>
            <person name="Ang G.Y."/>
            <person name="Cheng H.J."/>
            <person name="Cheong Y.M."/>
            <person name="Yin W.F."/>
            <person name="Chan K.G."/>
        </authorList>
    </citation>
    <scope>NUCLEOTIDE SEQUENCE [LARGE SCALE GENOMIC DNA]</scope>
    <source>
        <strain evidence="2 3">CI_885</strain>
    </source>
</reference>
<gene>
    <name evidence="2" type="ORF">AOB46_14445</name>
</gene>
<evidence type="ECO:0000256" key="1">
    <source>
        <dbReference type="SAM" id="Phobius"/>
    </source>
</evidence>
<evidence type="ECO:0000313" key="3">
    <source>
        <dbReference type="Proteomes" id="UP000037953"/>
    </source>
</evidence>
<proteinExistence type="predicted"/>
<accession>A0A0N0ZV40</accession>
<dbReference type="RefSeq" id="WP_062700575.1">
    <property type="nucleotide sequence ID" value="NZ_LJOD01000009.1"/>
</dbReference>
<feature type="transmembrane region" description="Helical" evidence="1">
    <location>
        <begin position="6"/>
        <end position="28"/>
    </location>
</feature>
<comment type="caution">
    <text evidence="2">The sequence shown here is derived from an EMBL/GenBank/DDBJ whole genome shotgun (WGS) entry which is preliminary data.</text>
</comment>
<dbReference type="AlphaFoldDB" id="A0A0N0ZV40"/>
<dbReference type="Proteomes" id="UP000037953">
    <property type="component" value="Unassembled WGS sequence"/>
</dbReference>
<protein>
    <submittedName>
        <fullName evidence="2">Uncharacterized protein</fullName>
    </submittedName>
</protein>
<dbReference type="EMBL" id="LJOD01000009">
    <property type="protein sequence ID" value="KPE50575.1"/>
    <property type="molecule type" value="Genomic_DNA"/>
</dbReference>
<dbReference type="OrthoDB" id="1264588at2"/>
<keyword evidence="1" id="KW-0472">Membrane</keyword>
<evidence type="ECO:0000313" key="2">
    <source>
        <dbReference type="EMBL" id="KPE50575.1"/>
    </source>
</evidence>
<name>A0A0N0ZV40_CHRID</name>
<sequence>MKTTSNHQYIAVNSVLLFIVSMLLGYNIYQEIYHPEKSELLLCTVLVAITSAAIRRYGLKTDQEDQQKS</sequence>
<dbReference type="PATRIC" id="fig|253.9.peg.4770"/>
<keyword evidence="1" id="KW-0812">Transmembrane</keyword>
<reference evidence="3" key="2">
    <citation type="submission" date="2015-09" db="EMBL/GenBank/DDBJ databases">
        <title>Draft genome sequence of a multidrug-resistant Chryseobacterium indologenes isolate from Malaysia.</title>
        <authorList>
            <person name="Yu C.Y."/>
            <person name="Ang G.Y."/>
            <person name="Chan K.-G."/>
        </authorList>
    </citation>
    <scope>NUCLEOTIDE SEQUENCE [LARGE SCALE GENOMIC DNA]</scope>
    <source>
        <strain evidence="3">CI_885</strain>
    </source>
</reference>
<feature type="transmembrane region" description="Helical" evidence="1">
    <location>
        <begin position="40"/>
        <end position="59"/>
    </location>
</feature>
<organism evidence="2 3">
    <name type="scientific">Chryseobacterium indologenes</name>
    <name type="common">Flavobacterium indologenes</name>
    <dbReference type="NCBI Taxonomy" id="253"/>
    <lineage>
        <taxon>Bacteria</taxon>
        <taxon>Pseudomonadati</taxon>
        <taxon>Bacteroidota</taxon>
        <taxon>Flavobacteriia</taxon>
        <taxon>Flavobacteriales</taxon>
        <taxon>Weeksellaceae</taxon>
        <taxon>Chryseobacterium group</taxon>
        <taxon>Chryseobacterium</taxon>
    </lineage>
</organism>
<keyword evidence="1" id="KW-1133">Transmembrane helix</keyword>